<evidence type="ECO:0000256" key="2">
    <source>
        <dbReference type="ARBA" id="ARBA00023125"/>
    </source>
</evidence>
<dbReference type="AlphaFoldDB" id="A0A7W1WRX7"/>
<reference evidence="5 6" key="1">
    <citation type="submission" date="2020-07" db="EMBL/GenBank/DDBJ databases">
        <authorList>
            <person name="Feng H."/>
        </authorList>
    </citation>
    <scope>NUCLEOTIDE SEQUENCE [LARGE SCALE GENOMIC DNA]</scope>
    <source>
        <strain evidence="6">s-10</strain>
    </source>
</reference>
<evidence type="ECO:0000256" key="3">
    <source>
        <dbReference type="ARBA" id="ARBA00023163"/>
    </source>
</evidence>
<dbReference type="Pfam" id="PF13377">
    <property type="entry name" value="Peripla_BP_3"/>
    <property type="match status" value="1"/>
</dbReference>
<dbReference type="PANTHER" id="PTHR30146:SF109">
    <property type="entry name" value="HTH-TYPE TRANSCRIPTIONAL REGULATOR GALS"/>
    <property type="match status" value="1"/>
</dbReference>
<evidence type="ECO:0000313" key="6">
    <source>
        <dbReference type="Proteomes" id="UP000535491"/>
    </source>
</evidence>
<feature type="domain" description="Transcriptional regulator LacI/GalR-like sensor" evidence="4">
    <location>
        <begin position="55"/>
        <end position="142"/>
    </location>
</feature>
<evidence type="ECO:0000259" key="4">
    <source>
        <dbReference type="Pfam" id="PF13377"/>
    </source>
</evidence>
<name>A0A7W1WRX7_9BACL</name>
<dbReference type="InterPro" id="IPR028082">
    <property type="entry name" value="Peripla_BP_I"/>
</dbReference>
<dbReference type="Proteomes" id="UP000535491">
    <property type="component" value="Unassembled WGS sequence"/>
</dbReference>
<dbReference type="InterPro" id="IPR046335">
    <property type="entry name" value="LacI/GalR-like_sensor"/>
</dbReference>
<organism evidence="5 6">
    <name type="scientific">Paenactinomyces guangxiensis</name>
    <dbReference type="NCBI Taxonomy" id="1490290"/>
    <lineage>
        <taxon>Bacteria</taxon>
        <taxon>Bacillati</taxon>
        <taxon>Bacillota</taxon>
        <taxon>Bacilli</taxon>
        <taxon>Bacillales</taxon>
        <taxon>Thermoactinomycetaceae</taxon>
        <taxon>Paenactinomyces</taxon>
    </lineage>
</organism>
<dbReference type="GO" id="GO:0000976">
    <property type="term" value="F:transcription cis-regulatory region binding"/>
    <property type="evidence" value="ECO:0007669"/>
    <property type="project" value="TreeGrafter"/>
</dbReference>
<dbReference type="Gene3D" id="3.40.50.2300">
    <property type="match status" value="1"/>
</dbReference>
<keyword evidence="6" id="KW-1185">Reference proteome</keyword>
<evidence type="ECO:0000313" key="5">
    <source>
        <dbReference type="EMBL" id="MBA4494887.1"/>
    </source>
</evidence>
<dbReference type="PANTHER" id="PTHR30146">
    <property type="entry name" value="LACI-RELATED TRANSCRIPTIONAL REPRESSOR"/>
    <property type="match status" value="1"/>
</dbReference>
<keyword evidence="3" id="KW-0804">Transcription</keyword>
<comment type="caution">
    <text evidence="5">The sequence shown here is derived from an EMBL/GenBank/DDBJ whole genome shotgun (WGS) entry which is preliminary data.</text>
</comment>
<accession>A0A7W1WRX7</accession>
<evidence type="ECO:0000256" key="1">
    <source>
        <dbReference type="ARBA" id="ARBA00023015"/>
    </source>
</evidence>
<dbReference type="SUPFAM" id="SSF53822">
    <property type="entry name" value="Periplasmic binding protein-like I"/>
    <property type="match status" value="1"/>
</dbReference>
<dbReference type="CDD" id="cd06267">
    <property type="entry name" value="PBP1_LacI_sugar_binding-like"/>
    <property type="match status" value="1"/>
</dbReference>
<sequence length="146" mass="16935">MTAPLKLFQLSPSYCPIYLKIYIIIIPKYYYVSYKYLSSFNTRLKHSFITKNWNRRIAYFSGPRHISTARERVQAYINILKLNNLPVDPLFIIETNYKLDGGKEAATQLLKQPKRPTAFFAANNLVAIDALHHHGLRVPEDICGLF</sequence>
<dbReference type="EMBL" id="JACEIQ010000010">
    <property type="protein sequence ID" value="MBA4494887.1"/>
    <property type="molecule type" value="Genomic_DNA"/>
</dbReference>
<keyword evidence="2" id="KW-0238">DNA-binding</keyword>
<gene>
    <name evidence="5" type="ORF">H1191_11265</name>
</gene>
<protein>
    <submittedName>
        <fullName evidence="5">Substrate-binding domain-containing protein</fullName>
    </submittedName>
</protein>
<keyword evidence="1" id="KW-0805">Transcription regulation</keyword>
<proteinExistence type="predicted"/>
<dbReference type="GO" id="GO:0003700">
    <property type="term" value="F:DNA-binding transcription factor activity"/>
    <property type="evidence" value="ECO:0007669"/>
    <property type="project" value="TreeGrafter"/>
</dbReference>